<dbReference type="InterPro" id="IPR007889">
    <property type="entry name" value="HTH_Psq"/>
</dbReference>
<evidence type="ECO:0000256" key="1">
    <source>
        <dbReference type="ARBA" id="ARBA00009913"/>
    </source>
</evidence>
<dbReference type="AlphaFoldDB" id="A0A2T2WMK8"/>
<comment type="similarity">
    <text evidence="1">Belongs to the site-specific recombinase resolvase family.</text>
</comment>
<reference evidence="5 6" key="1">
    <citation type="journal article" date="2014" name="BMC Genomics">
        <title>Comparison of environmental and isolate Sulfobacillus genomes reveals diverse carbon, sulfur, nitrogen, and hydrogen metabolisms.</title>
        <authorList>
            <person name="Justice N.B."/>
            <person name="Norman A."/>
            <person name="Brown C.T."/>
            <person name="Singh A."/>
            <person name="Thomas B.C."/>
            <person name="Banfield J.F."/>
        </authorList>
    </citation>
    <scope>NUCLEOTIDE SEQUENCE [LARGE SCALE GENOMIC DNA]</scope>
    <source>
        <strain evidence="5">AMDSBA1</strain>
    </source>
</reference>
<proteinExistence type="inferred from homology"/>
<dbReference type="Pfam" id="PF00239">
    <property type="entry name" value="Resolvase"/>
    <property type="match status" value="1"/>
</dbReference>
<accession>A0A2T2WMK8</accession>
<dbReference type="InterPro" id="IPR006119">
    <property type="entry name" value="Resolv_N"/>
</dbReference>
<evidence type="ECO:0000313" key="6">
    <source>
        <dbReference type="Proteomes" id="UP000242699"/>
    </source>
</evidence>
<evidence type="ECO:0000313" key="5">
    <source>
        <dbReference type="EMBL" id="PSR23456.1"/>
    </source>
</evidence>
<dbReference type="Proteomes" id="UP000242699">
    <property type="component" value="Unassembled WGS sequence"/>
</dbReference>
<dbReference type="InterPro" id="IPR036162">
    <property type="entry name" value="Resolvase-like_N_sf"/>
</dbReference>
<dbReference type="CDD" id="cd03768">
    <property type="entry name" value="SR_ResInv"/>
    <property type="match status" value="1"/>
</dbReference>
<dbReference type="GO" id="GO:0000150">
    <property type="term" value="F:DNA strand exchange activity"/>
    <property type="evidence" value="ECO:0007669"/>
    <property type="project" value="InterPro"/>
</dbReference>
<dbReference type="PANTHER" id="PTHR30461">
    <property type="entry name" value="DNA-INVERTASE FROM LAMBDOID PROPHAGE"/>
    <property type="match status" value="1"/>
</dbReference>
<dbReference type="EMBL" id="PXYT01000093">
    <property type="protein sequence ID" value="PSR23456.1"/>
    <property type="molecule type" value="Genomic_DNA"/>
</dbReference>
<name>A0A2T2WMK8_9FIRM</name>
<dbReference type="PANTHER" id="PTHR30461:SF2">
    <property type="entry name" value="SERINE RECOMBINASE PINE-RELATED"/>
    <property type="match status" value="1"/>
</dbReference>
<feature type="domain" description="Resolvase/invertase-type recombinase catalytic" evidence="4">
    <location>
        <begin position="2"/>
        <end position="147"/>
    </location>
</feature>
<dbReference type="SUPFAM" id="SSF46689">
    <property type="entry name" value="Homeodomain-like"/>
    <property type="match status" value="1"/>
</dbReference>
<evidence type="ECO:0000256" key="3">
    <source>
        <dbReference type="ARBA" id="ARBA00023172"/>
    </source>
</evidence>
<dbReference type="Gene3D" id="3.40.50.1390">
    <property type="entry name" value="Resolvase, N-terminal catalytic domain"/>
    <property type="match status" value="1"/>
</dbReference>
<dbReference type="Pfam" id="PF05225">
    <property type="entry name" value="HTH_psq"/>
    <property type="match status" value="1"/>
</dbReference>
<keyword evidence="3" id="KW-0233">DNA recombination</keyword>
<sequence>MRLALYARVSTRDKDQNPDTQLLPLREYAQNQEGTVVSEYVDQASATDLNHRVAWHRLMDDARLHKIDGILVWRMDRAFRSVLHAAQTLEQLKHWGVGLKSHQEAWLDTTSPMGEMMYYITIAYAQLERNLIGERVKAGMDRAKREGKALGRPRITENPGRARQLTQAIQAVQSGSLSYRKAAHQYGFSVSVLQRAMKEGG</sequence>
<keyword evidence="2" id="KW-0238">DNA-binding</keyword>
<dbReference type="Gene3D" id="1.10.10.60">
    <property type="entry name" value="Homeodomain-like"/>
    <property type="match status" value="1"/>
</dbReference>
<protein>
    <submittedName>
        <fullName evidence="5">Resolvase</fullName>
    </submittedName>
</protein>
<dbReference type="SUPFAM" id="SSF53041">
    <property type="entry name" value="Resolvase-like"/>
    <property type="match status" value="1"/>
</dbReference>
<comment type="caution">
    <text evidence="5">The sequence shown here is derived from an EMBL/GenBank/DDBJ whole genome shotgun (WGS) entry which is preliminary data.</text>
</comment>
<dbReference type="PROSITE" id="PS51736">
    <property type="entry name" value="RECOMBINASES_3"/>
    <property type="match status" value="1"/>
</dbReference>
<evidence type="ECO:0000259" key="4">
    <source>
        <dbReference type="PROSITE" id="PS51736"/>
    </source>
</evidence>
<dbReference type="GO" id="GO:0003677">
    <property type="term" value="F:DNA binding"/>
    <property type="evidence" value="ECO:0007669"/>
    <property type="project" value="UniProtKB-KW"/>
</dbReference>
<gene>
    <name evidence="5" type="ORF">C7B43_20055</name>
</gene>
<organism evidence="5 6">
    <name type="scientific">Sulfobacillus benefaciens</name>
    <dbReference type="NCBI Taxonomy" id="453960"/>
    <lineage>
        <taxon>Bacteria</taxon>
        <taxon>Bacillati</taxon>
        <taxon>Bacillota</taxon>
        <taxon>Clostridia</taxon>
        <taxon>Eubacteriales</taxon>
        <taxon>Clostridiales Family XVII. Incertae Sedis</taxon>
        <taxon>Sulfobacillus</taxon>
    </lineage>
</organism>
<evidence type="ECO:0000256" key="2">
    <source>
        <dbReference type="ARBA" id="ARBA00023125"/>
    </source>
</evidence>
<dbReference type="SMART" id="SM00857">
    <property type="entry name" value="Resolvase"/>
    <property type="match status" value="1"/>
</dbReference>
<dbReference type="InterPro" id="IPR009057">
    <property type="entry name" value="Homeodomain-like_sf"/>
</dbReference>
<dbReference type="InterPro" id="IPR050639">
    <property type="entry name" value="SSR_resolvase"/>
</dbReference>